<dbReference type="PIRSF" id="PIRSF004553">
    <property type="entry name" value="CHP00095"/>
    <property type="match status" value="1"/>
</dbReference>
<evidence type="ECO:0000256" key="2">
    <source>
        <dbReference type="ARBA" id="ARBA00022679"/>
    </source>
</evidence>
<organism evidence="3 4">
    <name type="scientific">Enteractinococcus coprophilus</name>
    <dbReference type="NCBI Taxonomy" id="1027633"/>
    <lineage>
        <taxon>Bacteria</taxon>
        <taxon>Bacillati</taxon>
        <taxon>Actinomycetota</taxon>
        <taxon>Actinomycetes</taxon>
        <taxon>Micrococcales</taxon>
        <taxon>Micrococcaceae</taxon>
    </lineage>
</organism>
<dbReference type="GO" id="GO:0031167">
    <property type="term" value="P:rRNA methylation"/>
    <property type="evidence" value="ECO:0007669"/>
    <property type="project" value="InterPro"/>
</dbReference>
<dbReference type="CDD" id="cd02440">
    <property type="entry name" value="AdoMet_MTases"/>
    <property type="match status" value="1"/>
</dbReference>
<dbReference type="PANTHER" id="PTHR43542">
    <property type="entry name" value="METHYLTRANSFERASE"/>
    <property type="match status" value="1"/>
</dbReference>
<proteinExistence type="predicted"/>
<dbReference type="SUPFAM" id="SSF53335">
    <property type="entry name" value="S-adenosyl-L-methionine-dependent methyltransferases"/>
    <property type="match status" value="1"/>
</dbReference>
<dbReference type="PANTHER" id="PTHR43542:SF1">
    <property type="entry name" value="METHYLTRANSFERASE"/>
    <property type="match status" value="1"/>
</dbReference>
<dbReference type="OrthoDB" id="9803017at2"/>
<evidence type="ECO:0000313" key="3">
    <source>
        <dbReference type="EMBL" id="TQL72409.1"/>
    </source>
</evidence>
<accession>A0A543AIJ9</accession>
<evidence type="ECO:0000313" key="4">
    <source>
        <dbReference type="Proteomes" id="UP000319746"/>
    </source>
</evidence>
<dbReference type="EMBL" id="VFOU01000002">
    <property type="protein sequence ID" value="TQL72409.1"/>
    <property type="molecule type" value="Genomic_DNA"/>
</dbReference>
<keyword evidence="2 3" id="KW-0808">Transferase</keyword>
<gene>
    <name evidence="3" type="ORF">FB556_1059</name>
</gene>
<dbReference type="InterPro" id="IPR004398">
    <property type="entry name" value="RNA_MeTrfase_RsmD"/>
</dbReference>
<keyword evidence="4" id="KW-1185">Reference proteome</keyword>
<dbReference type="Proteomes" id="UP000319746">
    <property type="component" value="Unassembled WGS sequence"/>
</dbReference>
<dbReference type="GO" id="GO:0003676">
    <property type="term" value="F:nucleic acid binding"/>
    <property type="evidence" value="ECO:0007669"/>
    <property type="project" value="InterPro"/>
</dbReference>
<dbReference type="RefSeq" id="WP_141865510.1">
    <property type="nucleotide sequence ID" value="NZ_BAABAN010000018.1"/>
</dbReference>
<dbReference type="Gene3D" id="3.40.50.150">
    <property type="entry name" value="Vaccinia Virus protein VP39"/>
    <property type="match status" value="1"/>
</dbReference>
<dbReference type="GO" id="GO:0008168">
    <property type="term" value="F:methyltransferase activity"/>
    <property type="evidence" value="ECO:0007669"/>
    <property type="project" value="UniProtKB-KW"/>
</dbReference>
<dbReference type="AlphaFoldDB" id="A0A543AIJ9"/>
<evidence type="ECO:0000256" key="1">
    <source>
        <dbReference type="ARBA" id="ARBA00022603"/>
    </source>
</evidence>
<protein>
    <submittedName>
        <fullName evidence="3">16S rRNA (Guanine966-N2)-methyltransferase</fullName>
    </submittedName>
</protein>
<dbReference type="Pfam" id="PF03602">
    <property type="entry name" value="Cons_hypoth95"/>
    <property type="match status" value="1"/>
</dbReference>
<dbReference type="InterPro" id="IPR002052">
    <property type="entry name" value="DNA_methylase_N6_adenine_CS"/>
</dbReference>
<sequence length="189" mass="20509">MSKIVAGQAGGLPLKSVPGSNTRPTTERAKEAVFSWLESRDWLEGNAVLDLYTGSAGLAVEAASRGAVKVIGVETARTAVQVAEANAAIVNKALGQQIVDISHMPVHRFLQTTPESSWDVILADPPYDLDQDELLVTITQAFQALMDDGLFVLEQAVKSDEPAWPEGTYVVDARRYGEAMVYFVRRVGY</sequence>
<keyword evidence="1 3" id="KW-0489">Methyltransferase</keyword>
<dbReference type="InterPro" id="IPR029063">
    <property type="entry name" value="SAM-dependent_MTases_sf"/>
</dbReference>
<name>A0A543AIJ9_9MICC</name>
<dbReference type="PROSITE" id="PS00092">
    <property type="entry name" value="N6_MTASE"/>
    <property type="match status" value="1"/>
</dbReference>
<reference evidence="3 4" key="1">
    <citation type="submission" date="2019-06" db="EMBL/GenBank/DDBJ databases">
        <title>Sequencing the genomes of 1000 actinobacteria strains.</title>
        <authorList>
            <person name="Klenk H.-P."/>
        </authorList>
    </citation>
    <scope>NUCLEOTIDE SEQUENCE [LARGE SCALE GENOMIC DNA]</scope>
    <source>
        <strain evidence="3 4">DSM 24083</strain>
    </source>
</reference>
<comment type="caution">
    <text evidence="3">The sequence shown here is derived from an EMBL/GenBank/DDBJ whole genome shotgun (WGS) entry which is preliminary data.</text>
</comment>